<dbReference type="SUPFAM" id="SSF49599">
    <property type="entry name" value="TRAF domain-like"/>
    <property type="match status" value="1"/>
</dbReference>
<comment type="pathway">
    <text evidence="1">Protein modification; protein ubiquitination.</text>
</comment>
<feature type="domain" description="BTB" evidence="3">
    <location>
        <begin position="290"/>
        <end position="345"/>
    </location>
</feature>
<gene>
    <name evidence="5" type="primary">gb13413</name>
    <name evidence="5" type="ORF">PR202_gb13413</name>
</gene>
<dbReference type="Gene3D" id="2.60.210.10">
    <property type="entry name" value="Apoptosis, Tumor Necrosis Factor Receptor Associated Protein 2, Chain A"/>
    <property type="match status" value="1"/>
</dbReference>
<sequence>MVPAFIPNPVHGPAHGPTCSCVVQEAMVEPRCSWLHHGSGRAHSKNTPLTPSSASPTKSHAQPPRPMPASSSVAEGLHRRASGACTNANPTEDTDTLAHQSSIVGPENPLVSGQFMEIRKWVSSHVLRIEQYSATKNLPWGNFFRSSTFAAAGHRWSIKYSASFKEYDNADWICVHLQLEETFAPEVKAQFTTTLLDAHGNLVTACYLPRTTYITTFVKGTSKGHNVIRRKDLDKSGYIVNDSFRIRFDITVFKEANRFESGSARKPFVVVPPSDIARHIADLHWSKEGTDIDLEVDGQTFPAHRSILAARSPIFRAQLLGPMKKDDAVCMWIEDIEARVFKAFLLLCLPRHPT</sequence>
<evidence type="ECO:0000259" key="4">
    <source>
        <dbReference type="PROSITE" id="PS50144"/>
    </source>
</evidence>
<dbReference type="Pfam" id="PF00651">
    <property type="entry name" value="BTB"/>
    <property type="match status" value="1"/>
</dbReference>
<evidence type="ECO:0000256" key="1">
    <source>
        <dbReference type="ARBA" id="ARBA00004906"/>
    </source>
</evidence>
<keyword evidence="6" id="KW-1185">Reference proteome</keyword>
<accession>A0AAV5ESY5</accession>
<dbReference type="Proteomes" id="UP001054889">
    <property type="component" value="Unassembled WGS sequence"/>
</dbReference>
<name>A0AAV5ESY5_ELECO</name>
<dbReference type="PANTHER" id="PTHR26379:SF483">
    <property type="entry name" value="OS11G0619800 PROTEIN"/>
    <property type="match status" value="1"/>
</dbReference>
<reference evidence="5" key="2">
    <citation type="submission" date="2021-12" db="EMBL/GenBank/DDBJ databases">
        <title>Resequencing data analysis of finger millet.</title>
        <authorList>
            <person name="Hatakeyama M."/>
            <person name="Aluri S."/>
            <person name="Balachadran M.T."/>
            <person name="Sivarajan S.R."/>
            <person name="Poveda L."/>
            <person name="Shimizu-Inatsugi R."/>
            <person name="Schlapbach R."/>
            <person name="Sreeman S.M."/>
            <person name="Shimizu K.K."/>
        </authorList>
    </citation>
    <scope>NUCLEOTIDE SEQUENCE</scope>
</reference>
<dbReference type="InterPro" id="IPR000210">
    <property type="entry name" value="BTB/POZ_dom"/>
</dbReference>
<comment type="caution">
    <text evidence="5">The sequence shown here is derived from an EMBL/GenBank/DDBJ whole genome shotgun (WGS) entry which is preliminary data.</text>
</comment>
<protein>
    <submittedName>
        <fullName evidence="5">Uncharacterized protein</fullName>
    </submittedName>
</protein>
<feature type="domain" description="MATH" evidence="4">
    <location>
        <begin position="122"/>
        <end position="250"/>
    </location>
</feature>
<evidence type="ECO:0000256" key="2">
    <source>
        <dbReference type="SAM" id="MobiDB-lite"/>
    </source>
</evidence>
<proteinExistence type="predicted"/>
<dbReference type="AlphaFoldDB" id="A0AAV5ESY5"/>
<feature type="region of interest" description="Disordered" evidence="2">
    <location>
        <begin position="36"/>
        <end position="104"/>
    </location>
</feature>
<evidence type="ECO:0000313" key="6">
    <source>
        <dbReference type="Proteomes" id="UP001054889"/>
    </source>
</evidence>
<dbReference type="Gene3D" id="3.30.710.10">
    <property type="entry name" value="Potassium Channel Kv1.1, Chain A"/>
    <property type="match status" value="1"/>
</dbReference>
<dbReference type="InterPro" id="IPR008974">
    <property type="entry name" value="TRAF-like"/>
</dbReference>
<dbReference type="PROSITE" id="PS50097">
    <property type="entry name" value="BTB"/>
    <property type="match status" value="1"/>
</dbReference>
<dbReference type="SUPFAM" id="SSF54695">
    <property type="entry name" value="POZ domain"/>
    <property type="match status" value="1"/>
</dbReference>
<reference evidence="5" key="1">
    <citation type="journal article" date="2018" name="DNA Res.">
        <title>Multiple hybrid de novo genome assembly of finger millet, an orphan allotetraploid crop.</title>
        <authorList>
            <person name="Hatakeyama M."/>
            <person name="Aluri S."/>
            <person name="Balachadran M.T."/>
            <person name="Sivarajan S.R."/>
            <person name="Patrignani A."/>
            <person name="Gruter S."/>
            <person name="Poveda L."/>
            <person name="Shimizu-Inatsugi R."/>
            <person name="Baeten J."/>
            <person name="Francoijs K.J."/>
            <person name="Nataraja K.N."/>
            <person name="Reddy Y.A.N."/>
            <person name="Phadnis S."/>
            <person name="Ravikumar R.L."/>
            <person name="Schlapbach R."/>
            <person name="Sreeman S.M."/>
            <person name="Shimizu K.K."/>
        </authorList>
    </citation>
    <scope>NUCLEOTIDE SEQUENCE</scope>
</reference>
<dbReference type="PROSITE" id="PS50144">
    <property type="entry name" value="MATH"/>
    <property type="match status" value="1"/>
</dbReference>
<evidence type="ECO:0000313" key="5">
    <source>
        <dbReference type="EMBL" id="GJN25568.1"/>
    </source>
</evidence>
<evidence type="ECO:0000259" key="3">
    <source>
        <dbReference type="PROSITE" id="PS50097"/>
    </source>
</evidence>
<dbReference type="EMBL" id="BQKI01000078">
    <property type="protein sequence ID" value="GJN25568.1"/>
    <property type="molecule type" value="Genomic_DNA"/>
</dbReference>
<dbReference type="CDD" id="cd00121">
    <property type="entry name" value="MATH"/>
    <property type="match status" value="1"/>
</dbReference>
<dbReference type="InterPro" id="IPR002083">
    <property type="entry name" value="MATH/TRAF_dom"/>
</dbReference>
<dbReference type="InterPro" id="IPR045005">
    <property type="entry name" value="BPM1-6"/>
</dbReference>
<dbReference type="GO" id="GO:0016567">
    <property type="term" value="P:protein ubiquitination"/>
    <property type="evidence" value="ECO:0007669"/>
    <property type="project" value="InterPro"/>
</dbReference>
<dbReference type="PANTHER" id="PTHR26379">
    <property type="entry name" value="BTB/POZ AND MATH DOMAIN-CONTAINING PROTEIN 1"/>
    <property type="match status" value="1"/>
</dbReference>
<dbReference type="InterPro" id="IPR011333">
    <property type="entry name" value="SKP1/BTB/POZ_sf"/>
</dbReference>
<feature type="compositionally biased region" description="Polar residues" evidence="2">
    <location>
        <begin position="45"/>
        <end position="60"/>
    </location>
</feature>
<organism evidence="5 6">
    <name type="scientific">Eleusine coracana subsp. coracana</name>
    <dbReference type="NCBI Taxonomy" id="191504"/>
    <lineage>
        <taxon>Eukaryota</taxon>
        <taxon>Viridiplantae</taxon>
        <taxon>Streptophyta</taxon>
        <taxon>Embryophyta</taxon>
        <taxon>Tracheophyta</taxon>
        <taxon>Spermatophyta</taxon>
        <taxon>Magnoliopsida</taxon>
        <taxon>Liliopsida</taxon>
        <taxon>Poales</taxon>
        <taxon>Poaceae</taxon>
        <taxon>PACMAD clade</taxon>
        <taxon>Chloridoideae</taxon>
        <taxon>Cynodonteae</taxon>
        <taxon>Eleusininae</taxon>
        <taxon>Eleusine</taxon>
    </lineage>
</organism>
<dbReference type="Pfam" id="PF22486">
    <property type="entry name" value="MATH_2"/>
    <property type="match status" value="1"/>
</dbReference>
<feature type="compositionally biased region" description="Polar residues" evidence="2">
    <location>
        <begin position="84"/>
        <end position="103"/>
    </location>
</feature>